<dbReference type="Proteomes" id="UP000054549">
    <property type="component" value="Unassembled WGS sequence"/>
</dbReference>
<protein>
    <submittedName>
        <fullName evidence="2">Uncharacterized protein</fullName>
    </submittedName>
</protein>
<evidence type="ECO:0000313" key="2">
    <source>
        <dbReference type="EMBL" id="KIL54426.1"/>
    </source>
</evidence>
<dbReference type="EMBL" id="KN818755">
    <property type="protein sequence ID" value="KIL54426.1"/>
    <property type="molecule type" value="Genomic_DNA"/>
</dbReference>
<reference evidence="2 3" key="1">
    <citation type="submission" date="2014-04" db="EMBL/GenBank/DDBJ databases">
        <title>Evolutionary Origins and Diversification of the Mycorrhizal Mutualists.</title>
        <authorList>
            <consortium name="DOE Joint Genome Institute"/>
            <consortium name="Mycorrhizal Genomics Consortium"/>
            <person name="Kohler A."/>
            <person name="Kuo A."/>
            <person name="Nagy L.G."/>
            <person name="Floudas D."/>
            <person name="Copeland A."/>
            <person name="Barry K.W."/>
            <person name="Cichocki N."/>
            <person name="Veneault-Fourrey C."/>
            <person name="LaButti K."/>
            <person name="Lindquist E.A."/>
            <person name="Lipzen A."/>
            <person name="Lundell T."/>
            <person name="Morin E."/>
            <person name="Murat C."/>
            <person name="Riley R."/>
            <person name="Ohm R."/>
            <person name="Sun H."/>
            <person name="Tunlid A."/>
            <person name="Henrissat B."/>
            <person name="Grigoriev I.V."/>
            <person name="Hibbett D.S."/>
            <person name="Martin F."/>
        </authorList>
    </citation>
    <scope>NUCLEOTIDE SEQUENCE [LARGE SCALE GENOMIC DNA]</scope>
    <source>
        <strain evidence="2 3">Koide BX008</strain>
    </source>
</reference>
<dbReference type="InParanoid" id="A0A0C2WCX5"/>
<dbReference type="HOGENOM" id="CLU_1602278_0_0_1"/>
<keyword evidence="3" id="KW-1185">Reference proteome</keyword>
<gene>
    <name evidence="2" type="ORF">M378DRAFT_804371</name>
</gene>
<name>A0A0C2WCX5_AMAMK</name>
<evidence type="ECO:0000313" key="3">
    <source>
        <dbReference type="Proteomes" id="UP000054549"/>
    </source>
</evidence>
<accession>A0A0C2WCX5</accession>
<evidence type="ECO:0000256" key="1">
    <source>
        <dbReference type="SAM" id="MobiDB-lite"/>
    </source>
</evidence>
<proteinExistence type="predicted"/>
<feature type="region of interest" description="Disordered" evidence="1">
    <location>
        <begin position="71"/>
        <end position="96"/>
    </location>
</feature>
<sequence>MIRWLRMLDRSLGLWRLARLLLEGGKEGRRTRALSTTINIVIGIAKSSRKTEDEGAIIGTRRKQQAEERFRLPLSDDDAHDALSDGSGARTQSPIPCESDLEHQIHEGDLSNTSISSISYSMMPIQVGDRLEHVLVWEDEESSDNDFSDEKQEKRELWDAMVGRWE</sequence>
<organism evidence="2 3">
    <name type="scientific">Amanita muscaria (strain Koide BX008)</name>
    <dbReference type="NCBI Taxonomy" id="946122"/>
    <lineage>
        <taxon>Eukaryota</taxon>
        <taxon>Fungi</taxon>
        <taxon>Dikarya</taxon>
        <taxon>Basidiomycota</taxon>
        <taxon>Agaricomycotina</taxon>
        <taxon>Agaricomycetes</taxon>
        <taxon>Agaricomycetidae</taxon>
        <taxon>Agaricales</taxon>
        <taxon>Pluteineae</taxon>
        <taxon>Amanitaceae</taxon>
        <taxon>Amanita</taxon>
    </lineage>
</organism>
<dbReference type="AlphaFoldDB" id="A0A0C2WCX5"/>
<dbReference type="OrthoDB" id="2534759at2759"/>